<keyword evidence="3" id="KW-0677">Repeat</keyword>
<dbReference type="OMA" id="HEMFISD"/>
<organism evidence="6">
    <name type="scientific">Guillardia theta (strain CCMP2712)</name>
    <name type="common">Cryptophyte</name>
    <dbReference type="NCBI Taxonomy" id="905079"/>
    <lineage>
        <taxon>Eukaryota</taxon>
        <taxon>Cryptophyceae</taxon>
        <taxon>Pyrenomonadales</taxon>
        <taxon>Geminigeraceae</taxon>
        <taxon>Guillardia</taxon>
    </lineage>
</organism>
<protein>
    <submittedName>
        <fullName evidence="6 7">Uncharacterized protein</fullName>
    </submittedName>
</protein>
<dbReference type="SUPFAM" id="SSF50978">
    <property type="entry name" value="WD40 repeat-like"/>
    <property type="match status" value="1"/>
</dbReference>
<evidence type="ECO:0000313" key="6">
    <source>
        <dbReference type="EMBL" id="EKX48324.1"/>
    </source>
</evidence>
<dbReference type="AlphaFoldDB" id="L1JJL0"/>
<reference evidence="7" key="3">
    <citation type="submission" date="2015-06" db="UniProtKB">
        <authorList>
            <consortium name="EnsemblProtists"/>
        </authorList>
    </citation>
    <scope>IDENTIFICATION</scope>
</reference>
<dbReference type="KEGG" id="gtt:GUITHDRAFT_105931"/>
<comment type="subcellular location">
    <subcellularLocation>
        <location evidence="1">Nucleus</location>
    </subcellularLocation>
</comment>
<dbReference type="OrthoDB" id="7668193at2759"/>
<dbReference type="RefSeq" id="XP_005835304.1">
    <property type="nucleotide sequence ID" value="XM_005835247.1"/>
</dbReference>
<dbReference type="EMBL" id="JH992986">
    <property type="protein sequence ID" value="EKX48324.1"/>
    <property type="molecule type" value="Genomic_DNA"/>
</dbReference>
<feature type="repeat" description="WD" evidence="5">
    <location>
        <begin position="437"/>
        <end position="478"/>
    </location>
</feature>
<evidence type="ECO:0000256" key="5">
    <source>
        <dbReference type="PROSITE-ProRule" id="PRU00221"/>
    </source>
</evidence>
<evidence type="ECO:0000256" key="4">
    <source>
        <dbReference type="ARBA" id="ARBA00023242"/>
    </source>
</evidence>
<dbReference type="PROSITE" id="PS50082">
    <property type="entry name" value="WD_REPEATS_2"/>
    <property type="match status" value="4"/>
</dbReference>
<dbReference type="EnsemblProtists" id="EKX48324">
    <property type="protein sequence ID" value="EKX48324"/>
    <property type="gene ID" value="GUITHDRAFT_105931"/>
</dbReference>
<dbReference type="InterPro" id="IPR015943">
    <property type="entry name" value="WD40/YVTN_repeat-like_dom_sf"/>
</dbReference>
<reference evidence="6 8" key="1">
    <citation type="journal article" date="2012" name="Nature">
        <title>Algal genomes reveal evolutionary mosaicism and the fate of nucleomorphs.</title>
        <authorList>
            <consortium name="DOE Joint Genome Institute"/>
            <person name="Curtis B.A."/>
            <person name="Tanifuji G."/>
            <person name="Burki F."/>
            <person name="Gruber A."/>
            <person name="Irimia M."/>
            <person name="Maruyama S."/>
            <person name="Arias M.C."/>
            <person name="Ball S.G."/>
            <person name="Gile G.H."/>
            <person name="Hirakawa Y."/>
            <person name="Hopkins J.F."/>
            <person name="Kuo A."/>
            <person name="Rensing S.A."/>
            <person name="Schmutz J."/>
            <person name="Symeonidi A."/>
            <person name="Elias M."/>
            <person name="Eveleigh R.J."/>
            <person name="Herman E.K."/>
            <person name="Klute M.J."/>
            <person name="Nakayama T."/>
            <person name="Obornik M."/>
            <person name="Reyes-Prieto A."/>
            <person name="Armbrust E.V."/>
            <person name="Aves S.J."/>
            <person name="Beiko R.G."/>
            <person name="Coutinho P."/>
            <person name="Dacks J.B."/>
            <person name="Durnford D.G."/>
            <person name="Fast N.M."/>
            <person name="Green B.R."/>
            <person name="Grisdale C.J."/>
            <person name="Hempel F."/>
            <person name="Henrissat B."/>
            <person name="Hoppner M.P."/>
            <person name="Ishida K."/>
            <person name="Kim E."/>
            <person name="Koreny L."/>
            <person name="Kroth P.G."/>
            <person name="Liu Y."/>
            <person name="Malik S.B."/>
            <person name="Maier U.G."/>
            <person name="McRose D."/>
            <person name="Mock T."/>
            <person name="Neilson J.A."/>
            <person name="Onodera N.T."/>
            <person name="Poole A.M."/>
            <person name="Pritham E.J."/>
            <person name="Richards T.A."/>
            <person name="Rocap G."/>
            <person name="Roy S.W."/>
            <person name="Sarai C."/>
            <person name="Schaack S."/>
            <person name="Shirato S."/>
            <person name="Slamovits C.H."/>
            <person name="Spencer D.F."/>
            <person name="Suzuki S."/>
            <person name="Worden A.Z."/>
            <person name="Zauner S."/>
            <person name="Barry K."/>
            <person name="Bell C."/>
            <person name="Bharti A.K."/>
            <person name="Crow J.A."/>
            <person name="Grimwood J."/>
            <person name="Kramer R."/>
            <person name="Lindquist E."/>
            <person name="Lucas S."/>
            <person name="Salamov A."/>
            <person name="McFadden G.I."/>
            <person name="Lane C.E."/>
            <person name="Keeling P.J."/>
            <person name="Gray M.W."/>
            <person name="Grigoriev I.V."/>
            <person name="Archibald J.M."/>
        </authorList>
    </citation>
    <scope>NUCLEOTIDE SEQUENCE</scope>
    <source>
        <strain evidence="6 8">CCMP2712</strain>
    </source>
</reference>
<evidence type="ECO:0000256" key="1">
    <source>
        <dbReference type="ARBA" id="ARBA00004123"/>
    </source>
</evidence>
<proteinExistence type="predicted"/>
<dbReference type="GeneID" id="17304962"/>
<reference evidence="8" key="2">
    <citation type="submission" date="2012-11" db="EMBL/GenBank/DDBJ databases">
        <authorList>
            <person name="Kuo A."/>
            <person name="Curtis B.A."/>
            <person name="Tanifuji G."/>
            <person name="Burki F."/>
            <person name="Gruber A."/>
            <person name="Irimia M."/>
            <person name="Maruyama S."/>
            <person name="Arias M.C."/>
            <person name="Ball S.G."/>
            <person name="Gile G.H."/>
            <person name="Hirakawa Y."/>
            <person name="Hopkins J.F."/>
            <person name="Rensing S.A."/>
            <person name="Schmutz J."/>
            <person name="Symeonidi A."/>
            <person name="Elias M."/>
            <person name="Eveleigh R.J."/>
            <person name="Herman E.K."/>
            <person name="Klute M.J."/>
            <person name="Nakayama T."/>
            <person name="Obornik M."/>
            <person name="Reyes-Prieto A."/>
            <person name="Armbrust E.V."/>
            <person name="Aves S.J."/>
            <person name="Beiko R.G."/>
            <person name="Coutinho P."/>
            <person name="Dacks J.B."/>
            <person name="Durnford D.G."/>
            <person name="Fast N.M."/>
            <person name="Green B.R."/>
            <person name="Grisdale C."/>
            <person name="Hempe F."/>
            <person name="Henrissat B."/>
            <person name="Hoppner M.P."/>
            <person name="Ishida K.-I."/>
            <person name="Kim E."/>
            <person name="Koreny L."/>
            <person name="Kroth P.G."/>
            <person name="Liu Y."/>
            <person name="Malik S.-B."/>
            <person name="Maier U.G."/>
            <person name="McRose D."/>
            <person name="Mock T."/>
            <person name="Neilson J.A."/>
            <person name="Onodera N.T."/>
            <person name="Poole A.M."/>
            <person name="Pritham E.J."/>
            <person name="Richards T.A."/>
            <person name="Rocap G."/>
            <person name="Roy S.W."/>
            <person name="Sarai C."/>
            <person name="Schaack S."/>
            <person name="Shirato S."/>
            <person name="Slamovits C.H."/>
            <person name="Spencer D.F."/>
            <person name="Suzuki S."/>
            <person name="Worden A.Z."/>
            <person name="Zauner S."/>
            <person name="Barry K."/>
            <person name="Bell C."/>
            <person name="Bharti A.K."/>
            <person name="Crow J.A."/>
            <person name="Grimwood J."/>
            <person name="Kramer R."/>
            <person name="Lindquist E."/>
            <person name="Lucas S."/>
            <person name="Salamov A."/>
            <person name="McFadden G.I."/>
            <person name="Lane C.E."/>
            <person name="Keeling P.J."/>
            <person name="Gray M.W."/>
            <person name="Grigoriev I.V."/>
            <person name="Archibald J.M."/>
        </authorList>
    </citation>
    <scope>NUCLEOTIDE SEQUENCE</scope>
    <source>
        <strain evidence="8">CCMP2712</strain>
    </source>
</reference>
<dbReference type="GO" id="GO:0000027">
    <property type="term" value="P:ribosomal large subunit assembly"/>
    <property type="evidence" value="ECO:0007669"/>
    <property type="project" value="TreeGrafter"/>
</dbReference>
<sequence length="516" mass="57838">MVDVAVNDSMRFFLEMVGERSLDHVKASDKVHLNLINDVLQKQLSKTFRRTERGRPDFEDWDRAVLLFGNGLYSIASVVSDRTTQLFTEALPHAEKSLRILKSFDDVRRLTIIRLTITHYLKRRNPIERRMSCISIMKDLLNHIDVVDSLAELVKVSSKRDDASEMPDSEELRSSRQVLSLIHQMDSTINKYITAKSGPGTLIDRKVAWSALRVTQWIRAHQRDVLALTVQVNGSFIISCGADCVMKLWSISLEGMKEDFQFHGHHHSVASAVYDDQLDQIFSVSYDGYVRKWSAGTPSPLAARQAHRSSLHCIVLDKEQHVYLTGGAEGAVRAWKADDLHEVGSSEPLRASIECLALYSARRVLFAGGFDGSIVLFQVTVEEGGLKFQRTKRIQGHEQSVNGLVLDLYLKLLCSAGDDTTIKVKATCPQTVPSVSCRGHAEPVRSLVVDETRSRLLSGGAEGNVMVWSLKAAREEEVKGELLLHVSARICCIAGDQYLNRLYIGDRSGGIRMMWM</sequence>
<accession>L1JJL0</accession>
<keyword evidence="8" id="KW-1185">Reference proteome</keyword>
<gene>
    <name evidence="6" type="ORF">GUITHDRAFT_105931</name>
</gene>
<keyword evidence="4" id="KW-0539">Nucleus</keyword>
<dbReference type="PANTHER" id="PTHR19848">
    <property type="entry name" value="WD40 REPEAT PROTEIN"/>
    <property type="match status" value="1"/>
</dbReference>
<dbReference type="PROSITE" id="PS50294">
    <property type="entry name" value="WD_REPEATS_REGION"/>
    <property type="match status" value="2"/>
</dbReference>
<dbReference type="PaxDb" id="55529-EKX48324"/>
<dbReference type="InterPro" id="IPR036322">
    <property type="entry name" value="WD40_repeat_dom_sf"/>
</dbReference>
<dbReference type="HOGENOM" id="CLU_528364_0_0_1"/>
<evidence type="ECO:0000313" key="7">
    <source>
        <dbReference type="EnsemblProtists" id="EKX48324"/>
    </source>
</evidence>
<keyword evidence="2 5" id="KW-0853">WD repeat</keyword>
<feature type="repeat" description="WD" evidence="5">
    <location>
        <begin position="304"/>
        <end position="345"/>
    </location>
</feature>
<evidence type="ECO:0000256" key="3">
    <source>
        <dbReference type="ARBA" id="ARBA00022737"/>
    </source>
</evidence>
<name>L1JJL0_GUITC</name>
<dbReference type="Pfam" id="PF00400">
    <property type="entry name" value="WD40"/>
    <property type="match status" value="4"/>
</dbReference>
<dbReference type="SMART" id="SM00320">
    <property type="entry name" value="WD40"/>
    <property type="match status" value="6"/>
</dbReference>
<feature type="repeat" description="WD" evidence="5">
    <location>
        <begin position="218"/>
        <end position="252"/>
    </location>
</feature>
<dbReference type="InterPro" id="IPR001680">
    <property type="entry name" value="WD40_rpt"/>
</dbReference>
<evidence type="ECO:0000256" key="2">
    <source>
        <dbReference type="ARBA" id="ARBA00022574"/>
    </source>
</evidence>
<dbReference type="Proteomes" id="UP000011087">
    <property type="component" value="Unassembled WGS sequence"/>
</dbReference>
<dbReference type="PANTHER" id="PTHR19848:SF0">
    <property type="entry name" value="NOTCHLESS PROTEIN HOMOLOG 1"/>
    <property type="match status" value="1"/>
</dbReference>
<dbReference type="eggNOG" id="KOG0295">
    <property type="taxonomic scope" value="Eukaryota"/>
</dbReference>
<feature type="repeat" description="WD" evidence="5">
    <location>
        <begin position="262"/>
        <end position="303"/>
    </location>
</feature>
<evidence type="ECO:0000313" key="8">
    <source>
        <dbReference type="Proteomes" id="UP000011087"/>
    </source>
</evidence>
<dbReference type="GO" id="GO:0005730">
    <property type="term" value="C:nucleolus"/>
    <property type="evidence" value="ECO:0007669"/>
    <property type="project" value="TreeGrafter"/>
</dbReference>
<dbReference type="STRING" id="905079.L1JJL0"/>
<dbReference type="Gene3D" id="2.130.10.10">
    <property type="entry name" value="YVTN repeat-like/Quinoprotein amine dehydrogenase"/>
    <property type="match status" value="2"/>
</dbReference>